<comment type="caution">
    <text evidence="1">The sequence shown here is derived from an EMBL/GenBank/DDBJ whole genome shotgun (WGS) entry which is preliminary data.</text>
</comment>
<dbReference type="eggNOG" id="ENOG5031XI6">
    <property type="taxonomic scope" value="Bacteria"/>
</dbReference>
<organism evidence="1 2">
    <name type="scientific">Streptococcus mitis bv. 2 str. SK95</name>
    <dbReference type="NCBI Taxonomy" id="1000588"/>
    <lineage>
        <taxon>Bacteria</taxon>
        <taxon>Bacillati</taxon>
        <taxon>Bacillota</taxon>
        <taxon>Bacilli</taxon>
        <taxon>Lactobacillales</taxon>
        <taxon>Streptococcaceae</taxon>
        <taxon>Streptococcus</taxon>
    </lineage>
</organism>
<evidence type="ECO:0008006" key="3">
    <source>
        <dbReference type="Google" id="ProtNLM"/>
    </source>
</evidence>
<sequence length="282" mass="32915">MILKIYNGEYSLQWDGVYHLALFDYPNIQEWELEKIAKFIAYEQLHKRQTSIECVDSCLKKEILDYICQHPFLPPFTPIDKRVASTYDLHKRLVTSDYCSHTTTIDAAISIFKTGQLLSAVKAFRRDAEELVLDSRNAASDPKDYFDYVMLGWSNTSSGYRLAMERLLGRALSEKELQDKFIPGVSFHFIYTDLTKVTGYIFDGYHVAKIKDMLNLLSELYICIIPTHNKCQFENIIPTKIQDRVHYLDYDGEDLEEWTKKVYQVVLKQSDKGELRKKDESD</sequence>
<name>F9LYG9_STROR</name>
<proteinExistence type="predicted"/>
<reference evidence="1 2" key="1">
    <citation type="submission" date="2011-05" db="EMBL/GenBank/DDBJ databases">
        <authorList>
            <person name="Durkin A.S."/>
            <person name="Radune D."/>
            <person name="Hostetler J."/>
            <person name="Torralba M."/>
            <person name="Gillis M."/>
            <person name="Methe B."/>
            <person name="Sutton G."/>
            <person name="Nelson K.E."/>
        </authorList>
    </citation>
    <scope>NUCLEOTIDE SEQUENCE [LARGE SCALE GENOMIC DNA]</scope>
    <source>
        <strain evidence="1 2">SK95</strain>
    </source>
</reference>
<dbReference type="EMBL" id="AFUB01000052">
    <property type="protein sequence ID" value="EGU64108.1"/>
    <property type="molecule type" value="Genomic_DNA"/>
</dbReference>
<dbReference type="PATRIC" id="fig|1000588.3.peg.1427"/>
<dbReference type="OrthoDB" id="2225361at2"/>
<accession>F9LYG9</accession>
<evidence type="ECO:0000313" key="1">
    <source>
        <dbReference type="EMBL" id="EGU64108.1"/>
    </source>
</evidence>
<protein>
    <recommendedName>
        <fullName evidence="3">Phosphate ABC transporter ATPase</fullName>
    </recommendedName>
</protein>
<dbReference type="RefSeq" id="WP_000601062.1">
    <property type="nucleotide sequence ID" value="NZ_AFUB01000052.1"/>
</dbReference>
<dbReference type="Proteomes" id="UP000003858">
    <property type="component" value="Unassembled WGS sequence"/>
</dbReference>
<gene>
    <name evidence="1" type="ORF">HMPREF9965_0928</name>
</gene>
<dbReference type="AlphaFoldDB" id="F9LYG9"/>
<evidence type="ECO:0000313" key="2">
    <source>
        <dbReference type="Proteomes" id="UP000003858"/>
    </source>
</evidence>